<evidence type="ECO:0000313" key="3">
    <source>
        <dbReference type="Proteomes" id="UP001241056"/>
    </source>
</evidence>
<name>A0ABT7SPG1_9GAMM</name>
<accession>A0ABT7SPG1</accession>
<dbReference type="InterPro" id="IPR050188">
    <property type="entry name" value="RluA_PseudoU_synthase"/>
</dbReference>
<keyword evidence="3" id="KW-1185">Reference proteome</keyword>
<dbReference type="Gene3D" id="3.30.2350.10">
    <property type="entry name" value="Pseudouridine synthase"/>
    <property type="match status" value="1"/>
</dbReference>
<comment type="caution">
    <text evidence="2">The sequence shown here is derived from an EMBL/GenBank/DDBJ whole genome shotgun (WGS) entry which is preliminary data.</text>
</comment>
<dbReference type="Proteomes" id="UP001241056">
    <property type="component" value="Unassembled WGS sequence"/>
</dbReference>
<evidence type="ECO:0000259" key="1">
    <source>
        <dbReference type="Pfam" id="PF00849"/>
    </source>
</evidence>
<evidence type="ECO:0000313" key="2">
    <source>
        <dbReference type="EMBL" id="MDM7858084.1"/>
    </source>
</evidence>
<dbReference type="PANTHER" id="PTHR21600">
    <property type="entry name" value="MITOCHONDRIAL RNA PSEUDOURIDINE SYNTHASE"/>
    <property type="match status" value="1"/>
</dbReference>
<dbReference type="InterPro" id="IPR020103">
    <property type="entry name" value="PsdUridine_synth_cat_dom_sf"/>
</dbReference>
<dbReference type="RefSeq" id="WP_289410743.1">
    <property type="nucleotide sequence ID" value="NZ_JAUCDY010000007.1"/>
</dbReference>
<proteinExistence type="predicted"/>
<reference evidence="2 3" key="1">
    <citation type="submission" date="2023-06" db="EMBL/GenBank/DDBJ databases">
        <title>Thiopseudomonas sp. CY1220 draft genome sequence.</title>
        <authorList>
            <person name="Zhao G."/>
            <person name="An M."/>
        </authorList>
    </citation>
    <scope>NUCLEOTIDE SEQUENCE [LARGE SCALE GENOMIC DNA]</scope>
    <source>
        <strain evidence="2 3">CY1220</strain>
    </source>
</reference>
<dbReference type="InterPro" id="IPR006224">
    <property type="entry name" value="PsdUridine_synth_RluA-like_CS"/>
</dbReference>
<gene>
    <name evidence="2" type="ORF">QEZ41_07315</name>
</gene>
<dbReference type="SUPFAM" id="SSF55120">
    <property type="entry name" value="Pseudouridine synthase"/>
    <property type="match status" value="1"/>
</dbReference>
<dbReference type="EMBL" id="JAUCDY010000007">
    <property type="protein sequence ID" value="MDM7858084.1"/>
    <property type="molecule type" value="Genomic_DNA"/>
</dbReference>
<dbReference type="InterPro" id="IPR006145">
    <property type="entry name" value="PsdUridine_synth_RsuA/RluA"/>
</dbReference>
<organism evidence="2 3">
    <name type="scientific">Thiopseudomonas acetoxidans</name>
    <dbReference type="NCBI Taxonomy" id="3041622"/>
    <lineage>
        <taxon>Bacteria</taxon>
        <taxon>Pseudomonadati</taxon>
        <taxon>Pseudomonadota</taxon>
        <taxon>Gammaproteobacteria</taxon>
        <taxon>Pseudomonadales</taxon>
        <taxon>Pseudomonadaceae</taxon>
        <taxon>Thiopseudomonas</taxon>
    </lineage>
</organism>
<dbReference type="PROSITE" id="PS01129">
    <property type="entry name" value="PSI_RLU"/>
    <property type="match status" value="1"/>
</dbReference>
<sequence length="301" mass="34704">MASKPLGVSRVRLPAGGWSTVLAYLCQHFSNIAPEVWRTRFLQQKILNELYQPIALDAPFVPGATVYYFRELSAEPEVPFQEQVLFEDEHLLVVDKPHFLATAPVGNYVEQTVLRRLQRRLHIPELVAAHRLDRLTAGVLLLVKRAQDRDAYQRLFREHAVEKTYEAIAPALPQLTFPYTHLSQLQADPECFFLMREEDGVPNSQTRIEVLKQGPTYWHYVLYPVTGRKHQLRVHLASLGAPIVGDDFYPQLTTSQQDNYQRPLQLLARSLRFIDPLTGQLRFFSSARQLMNIEHIAETCY</sequence>
<dbReference type="Pfam" id="PF00849">
    <property type="entry name" value="PseudoU_synth_2"/>
    <property type="match status" value="1"/>
</dbReference>
<protein>
    <submittedName>
        <fullName evidence="2">Pseudouridine synthase</fullName>
    </submittedName>
</protein>
<feature type="domain" description="Pseudouridine synthase RsuA/RluA-like" evidence="1">
    <location>
        <begin position="90"/>
        <end position="238"/>
    </location>
</feature>
<dbReference type="PANTHER" id="PTHR21600:SF84">
    <property type="entry name" value="PSEUDOURIDINE SYNTHASE RSUA_RLUA-LIKE DOMAIN-CONTAINING PROTEIN"/>
    <property type="match status" value="1"/>
</dbReference>